<feature type="coiled-coil region" evidence="1">
    <location>
        <begin position="320"/>
        <end position="410"/>
    </location>
</feature>
<dbReference type="AlphaFoldDB" id="A0A0B2QT47"/>
<gene>
    <name evidence="2" type="ORF">glysoja_040037</name>
</gene>
<name>A0A0B2QT47_GLYSO</name>
<evidence type="ECO:0000313" key="2">
    <source>
        <dbReference type="EMBL" id="KHN22832.1"/>
    </source>
</evidence>
<sequence>MEKVYEELDEAKAEIEELKAQLRAKTDSLENLKKSHNAQVNQIQEARFKAENLNQKLLQQADEISEAKLVCEDLKGNLNKKESIIKHLSAANDRLLVDCDDKFKKWEDEKRGLVLALEEANEKTQNQEQQIHQYKQEIERMKGCLSVSEKKCLETKKNLKASKELRERDDMFQKLEEECMKVEDQLKWKKEQFKHLEEAHEKVQNQFKASKKEWEMEKSTLLDGISSLQNRLDSQIRISEDLQHQLHTCHQVLAHVESQKKRLEFEVSNLKVQLDNASNEYQDARLQLDCLNTHRDKDIADLRYLLKTKEAYHKESKYRMEKLEQENQELWMSLKELQEAQIQEAGTSYSQSKLRSKLRNLEQTHKECASTLKAKEAEWNFKLKQLTADLNRCRSDLEIKTESVEDLQMELESSQSLAIEMKLLNEEMSVMLIVLKQGISEAQLKLASHKDEMNLINKASEEKTFQLMWQLEMKDAALINAQKSINEEREIAARLMRQVESSVSNNELQHALQNELDRHKEMLEESTMSQLILKEKVWQMECNFKEQLEMKDAALTSAQKSIKEEREIAACLRRQVESYASNIELQHSLQNEVDDRQKEMLEESTTSQLILKEKVLQMECNFKEQLKEIHDALDSVIIELDETICERNEKEFELQIWKSIVERLKNDLEENHVLRRELETSLLAQVDFGESLKQEKVSLVYKLEEKERSLDYLQRHVELLERELRERGESEVSSESDNVRYLQIIAEKDKILEELQKGVVWLEQESFKKEFESAVIEKGTMERTFEHEKDYLIQIMKGKDRRMDELMQQVTSLEQQFTNSLTTFSSQLAEKQAEINLIRDASDKITASQILAALEIEEKKLMVVELEDDIHAIQQKLKLQEEKWSRSEQLALDTEVELAAKQVKAMELNDQMETTKLRKPDALLQKLQMENRNLLDSATRLSSERENLLASVQEFSDKICEFSTADTILMDKLRSMVQSFENGCPVMILKKDDGFLVKENMLVQSPTRIKKLEANSETRSPFKELNLLEE</sequence>
<dbReference type="Proteomes" id="UP000053555">
    <property type="component" value="Unassembled WGS sequence"/>
</dbReference>
<dbReference type="Gramene" id="XM_028389701.1">
    <property type="protein sequence ID" value="XP_028245502.1"/>
    <property type="gene ID" value="LOC114423085"/>
</dbReference>
<dbReference type="PANTHER" id="PTHR45287">
    <property type="entry name" value="OS03G0691500 PROTEIN"/>
    <property type="match status" value="1"/>
</dbReference>
<evidence type="ECO:0000256" key="1">
    <source>
        <dbReference type="SAM" id="Coils"/>
    </source>
</evidence>
<dbReference type="PANTHER" id="PTHR45287:SF4">
    <property type="entry name" value="OS03G0691500 PROTEIN"/>
    <property type="match status" value="1"/>
</dbReference>
<feature type="coiled-coil region" evidence="1">
    <location>
        <begin position="103"/>
        <end position="137"/>
    </location>
</feature>
<protein>
    <submittedName>
        <fullName evidence="2">Uncharacterized protein</fullName>
    </submittedName>
</protein>
<feature type="coiled-coil region" evidence="1">
    <location>
        <begin position="253"/>
        <end position="294"/>
    </location>
</feature>
<feature type="coiled-coil region" evidence="1">
    <location>
        <begin position="856"/>
        <end position="883"/>
    </location>
</feature>
<reference evidence="2" key="1">
    <citation type="submission" date="2014-07" db="EMBL/GenBank/DDBJ databases">
        <title>Identification of a novel salt tolerance gene in wild soybean by whole-genome sequencing.</title>
        <authorList>
            <person name="Lam H.-M."/>
            <person name="Qi X."/>
            <person name="Li M.-W."/>
            <person name="Liu X."/>
            <person name="Xie M."/>
            <person name="Ni M."/>
            <person name="Xu X."/>
        </authorList>
    </citation>
    <scope>NUCLEOTIDE SEQUENCE [LARGE SCALE GENOMIC DNA]</scope>
    <source>
        <tissue evidence="2">Root</tissue>
    </source>
</reference>
<proteinExistence type="predicted"/>
<feature type="coiled-coil region" evidence="1">
    <location>
        <begin position="439"/>
        <end position="525"/>
    </location>
</feature>
<organism evidence="2">
    <name type="scientific">Glycine soja</name>
    <name type="common">Wild soybean</name>
    <dbReference type="NCBI Taxonomy" id="3848"/>
    <lineage>
        <taxon>Eukaryota</taxon>
        <taxon>Viridiplantae</taxon>
        <taxon>Streptophyta</taxon>
        <taxon>Embryophyta</taxon>
        <taxon>Tracheophyta</taxon>
        <taxon>Spermatophyta</taxon>
        <taxon>Magnoliopsida</taxon>
        <taxon>eudicotyledons</taxon>
        <taxon>Gunneridae</taxon>
        <taxon>Pentapetalae</taxon>
        <taxon>rosids</taxon>
        <taxon>fabids</taxon>
        <taxon>Fabales</taxon>
        <taxon>Fabaceae</taxon>
        <taxon>Papilionoideae</taxon>
        <taxon>50 kb inversion clade</taxon>
        <taxon>NPAAA clade</taxon>
        <taxon>indigoferoid/millettioid clade</taxon>
        <taxon>Phaseoleae</taxon>
        <taxon>Glycine</taxon>
        <taxon>Glycine subgen. Soja</taxon>
    </lineage>
</organism>
<dbReference type="InterPro" id="IPR040262">
    <property type="entry name" value="At4g38062-like"/>
</dbReference>
<dbReference type="EMBL" id="KN656845">
    <property type="protein sequence ID" value="KHN22832.1"/>
    <property type="molecule type" value="Genomic_DNA"/>
</dbReference>
<feature type="coiled-coil region" evidence="1">
    <location>
        <begin position="165"/>
        <end position="213"/>
    </location>
</feature>
<feature type="coiled-coil region" evidence="1">
    <location>
        <begin position="1"/>
        <end position="70"/>
    </location>
</feature>
<keyword evidence="1" id="KW-0175">Coiled coil</keyword>
<accession>A0A0B2QT47</accession>